<reference evidence="8" key="1">
    <citation type="submission" date="2022-01" db="EMBL/GenBank/DDBJ databases">
        <authorList>
            <person name="King R."/>
        </authorList>
    </citation>
    <scope>NUCLEOTIDE SEQUENCE</scope>
</reference>
<evidence type="ECO:0000256" key="3">
    <source>
        <dbReference type="ARBA" id="ARBA00022692"/>
    </source>
</evidence>
<evidence type="ECO:0000256" key="6">
    <source>
        <dbReference type="SAM" id="Phobius"/>
    </source>
</evidence>
<dbReference type="PANTHER" id="PTHR12459:SF15">
    <property type="entry name" value="TRANSMEMBRANE PROTEIN 135"/>
    <property type="match status" value="1"/>
</dbReference>
<dbReference type="PANTHER" id="PTHR12459">
    <property type="entry name" value="TRANSMEMBRANE PROTEIN 135-RELATED"/>
    <property type="match status" value="1"/>
</dbReference>
<dbReference type="AlphaFoldDB" id="A0A9N9QIQ1"/>
<feature type="transmembrane region" description="Helical" evidence="6">
    <location>
        <begin position="40"/>
        <end position="58"/>
    </location>
</feature>
<evidence type="ECO:0000313" key="8">
    <source>
        <dbReference type="EMBL" id="CAG9766833.1"/>
    </source>
</evidence>
<keyword evidence="3 6" id="KW-0812">Transmembrane</keyword>
<dbReference type="Pfam" id="PF15982">
    <property type="entry name" value="TMEM135_C_rich"/>
    <property type="match status" value="1"/>
</dbReference>
<keyword evidence="9" id="KW-1185">Reference proteome</keyword>
<gene>
    <name evidence="8" type="ORF">CEUTPL_LOCUS7405</name>
</gene>
<feature type="transmembrane region" description="Helical" evidence="6">
    <location>
        <begin position="268"/>
        <end position="287"/>
    </location>
</feature>
<evidence type="ECO:0000313" key="9">
    <source>
        <dbReference type="Proteomes" id="UP001152799"/>
    </source>
</evidence>
<evidence type="ECO:0000256" key="1">
    <source>
        <dbReference type="ARBA" id="ARBA00004127"/>
    </source>
</evidence>
<name>A0A9N9QIQ1_9CUCU</name>
<accession>A0A9N9QIQ1</accession>
<dbReference type="OrthoDB" id="291792at2759"/>
<feature type="transmembrane region" description="Helical" evidence="6">
    <location>
        <begin position="106"/>
        <end position="123"/>
    </location>
</feature>
<dbReference type="GO" id="GO:0012505">
    <property type="term" value="C:endomembrane system"/>
    <property type="evidence" value="ECO:0007669"/>
    <property type="project" value="UniProtKB-SubCell"/>
</dbReference>
<evidence type="ECO:0000256" key="5">
    <source>
        <dbReference type="ARBA" id="ARBA00023136"/>
    </source>
</evidence>
<feature type="transmembrane region" description="Helical" evidence="6">
    <location>
        <begin position="79"/>
        <end position="100"/>
    </location>
</feature>
<feature type="transmembrane region" description="Helical" evidence="6">
    <location>
        <begin position="229"/>
        <end position="248"/>
    </location>
</feature>
<sequence>MSLISKHLFYQNIGTDLSCKHLHYWNESCMQANLYIAKEAFWGSMKFYLPIYIIKALLNHNKCKDKAYLKKLLIEEARSAFYGSSLAILFLGGNCILYKVTGQLHYYNLGLVSGLISGLGLLIETKENHLLDTLIFFTVLVEAVFKNLNEFDIFKLNNRRETLLFMGVSSVLMHLLQNRDKNENYTNFWFYTPHTFKTKEVENSPEISVQKCDHSSSCSDFALKGAQKYFLLGYAFSIVKKLIPKMLTVYRKPSTLFKIMANEDNLRFGVFLGAYVGIYRYIICYLLNNKGFKQKYFGAIAGLVAGTTYSISPNFQILTVGITTILQMFYNRTLKTLEIENKFLPQQLVYMLAHSLLFHNAIMCQNTCPTYYVNMINTASNGWYKRIFENFLLENIFPDQLKK</sequence>
<keyword evidence="4 6" id="KW-1133">Transmembrane helix</keyword>
<dbReference type="Proteomes" id="UP001152799">
    <property type="component" value="Chromosome 3"/>
</dbReference>
<protein>
    <recommendedName>
        <fullName evidence="7">Transmembrane protein 135 N-terminal domain-containing protein</fullName>
    </recommendedName>
</protein>
<comment type="similarity">
    <text evidence="2">Belongs to the TMEM135 family.</text>
</comment>
<evidence type="ECO:0000256" key="2">
    <source>
        <dbReference type="ARBA" id="ARBA00008924"/>
    </source>
</evidence>
<dbReference type="InterPro" id="IPR026749">
    <property type="entry name" value="Tmem135"/>
</dbReference>
<comment type="subcellular location">
    <subcellularLocation>
        <location evidence="1">Endomembrane system</location>
        <topology evidence="1">Multi-pass membrane protein</topology>
    </subcellularLocation>
</comment>
<dbReference type="InterPro" id="IPR031926">
    <property type="entry name" value="TMEM135_N"/>
</dbReference>
<proteinExistence type="inferred from homology"/>
<organism evidence="8 9">
    <name type="scientific">Ceutorhynchus assimilis</name>
    <name type="common">cabbage seed weevil</name>
    <dbReference type="NCBI Taxonomy" id="467358"/>
    <lineage>
        <taxon>Eukaryota</taxon>
        <taxon>Metazoa</taxon>
        <taxon>Ecdysozoa</taxon>
        <taxon>Arthropoda</taxon>
        <taxon>Hexapoda</taxon>
        <taxon>Insecta</taxon>
        <taxon>Pterygota</taxon>
        <taxon>Neoptera</taxon>
        <taxon>Endopterygota</taxon>
        <taxon>Coleoptera</taxon>
        <taxon>Polyphaga</taxon>
        <taxon>Cucujiformia</taxon>
        <taxon>Curculionidae</taxon>
        <taxon>Ceutorhynchinae</taxon>
        <taxon>Ceutorhynchus</taxon>
    </lineage>
</organism>
<dbReference type="EMBL" id="OU892279">
    <property type="protein sequence ID" value="CAG9766833.1"/>
    <property type="molecule type" value="Genomic_DNA"/>
</dbReference>
<feature type="domain" description="Transmembrane protein 135 N-terminal" evidence="7">
    <location>
        <begin position="23"/>
        <end position="146"/>
    </location>
</feature>
<evidence type="ECO:0000259" key="7">
    <source>
        <dbReference type="Pfam" id="PF15982"/>
    </source>
</evidence>
<keyword evidence="5 6" id="KW-0472">Membrane</keyword>
<evidence type="ECO:0000256" key="4">
    <source>
        <dbReference type="ARBA" id="ARBA00022989"/>
    </source>
</evidence>